<feature type="region of interest" description="Disordered" evidence="1">
    <location>
        <begin position="214"/>
        <end position="240"/>
    </location>
</feature>
<accession>A0A0L9U0E7</accession>
<protein>
    <submittedName>
        <fullName evidence="2">Uncharacterized protein</fullName>
    </submittedName>
</protein>
<feature type="region of interest" description="Disordered" evidence="1">
    <location>
        <begin position="72"/>
        <end position="96"/>
    </location>
</feature>
<feature type="compositionally biased region" description="Basic residues" evidence="1">
    <location>
        <begin position="75"/>
        <end position="86"/>
    </location>
</feature>
<dbReference type="EMBL" id="CM003372">
    <property type="protein sequence ID" value="KOM36303.1"/>
    <property type="molecule type" value="Genomic_DNA"/>
</dbReference>
<reference evidence="3" key="1">
    <citation type="journal article" date="2015" name="Proc. Natl. Acad. Sci. U.S.A.">
        <title>Genome sequencing of adzuki bean (Vigna angularis) provides insight into high starch and low fat accumulation and domestication.</title>
        <authorList>
            <person name="Yang K."/>
            <person name="Tian Z."/>
            <person name="Chen C."/>
            <person name="Luo L."/>
            <person name="Zhao B."/>
            <person name="Wang Z."/>
            <person name="Yu L."/>
            <person name="Li Y."/>
            <person name="Sun Y."/>
            <person name="Li W."/>
            <person name="Chen Y."/>
            <person name="Li Y."/>
            <person name="Zhang Y."/>
            <person name="Ai D."/>
            <person name="Zhao J."/>
            <person name="Shang C."/>
            <person name="Ma Y."/>
            <person name="Wu B."/>
            <person name="Wang M."/>
            <person name="Gao L."/>
            <person name="Sun D."/>
            <person name="Zhang P."/>
            <person name="Guo F."/>
            <person name="Wang W."/>
            <person name="Li Y."/>
            <person name="Wang J."/>
            <person name="Varshney R.K."/>
            <person name="Wang J."/>
            <person name="Ling H.Q."/>
            <person name="Wan P."/>
        </authorList>
    </citation>
    <scope>NUCLEOTIDE SEQUENCE</scope>
    <source>
        <strain evidence="3">cv. Jingnong 6</strain>
    </source>
</reference>
<evidence type="ECO:0000256" key="1">
    <source>
        <dbReference type="SAM" id="MobiDB-lite"/>
    </source>
</evidence>
<feature type="region of interest" description="Disordered" evidence="1">
    <location>
        <begin position="1"/>
        <end position="59"/>
    </location>
</feature>
<name>A0A0L9U0E7_PHAAN</name>
<dbReference type="Proteomes" id="UP000053144">
    <property type="component" value="Chromosome 2"/>
</dbReference>
<dbReference type="Gramene" id="KOM36303">
    <property type="protein sequence ID" value="KOM36303"/>
    <property type="gene ID" value="LR48_Vigan02g245300"/>
</dbReference>
<sequence>MVTSVPAFDHTDVQQFGLPGNPPFDLPGDQPFGALQGRPPWSTARPSVDRDRSTEPSSLSFDNFQVDHLLAVRPFKGRPSKTRHPPRSSISDRQKPSSLSFDHFLVDHQRRATLQGRPSPIVKNLPHCRSTISWSTIKDAPPSSLYCSTIHLYEHSSIGPFDPSDDQPIGLDNVRPLASVQHVASLTFDHSASTARPSIETTALPCDPIEVTVDGQQKTERSTGYTPSGSCSPKNTQNINRSTNHVHKRSTGYTPMVYPYSTLILDNSCVRAFKQSAVRPPFDFNRSTTHVYERSSSRPFGLPLISTARQLMSTSVQVFGRSTPLVLSIRPHMSLDLYCPWPQAFSSYVRLASIIQPHMPLDLYRPWPQAFSSYDLRLYSLYRSAIQVLTLGLTHSRFFAVRLHIFSVLQTQPRGHPWFETFRPQRIQPSLKLISPIVTTSVKRNR</sequence>
<organism evidence="2 3">
    <name type="scientific">Phaseolus angularis</name>
    <name type="common">Azuki bean</name>
    <name type="synonym">Vigna angularis</name>
    <dbReference type="NCBI Taxonomy" id="3914"/>
    <lineage>
        <taxon>Eukaryota</taxon>
        <taxon>Viridiplantae</taxon>
        <taxon>Streptophyta</taxon>
        <taxon>Embryophyta</taxon>
        <taxon>Tracheophyta</taxon>
        <taxon>Spermatophyta</taxon>
        <taxon>Magnoliopsida</taxon>
        <taxon>eudicotyledons</taxon>
        <taxon>Gunneridae</taxon>
        <taxon>Pentapetalae</taxon>
        <taxon>rosids</taxon>
        <taxon>fabids</taxon>
        <taxon>Fabales</taxon>
        <taxon>Fabaceae</taxon>
        <taxon>Papilionoideae</taxon>
        <taxon>50 kb inversion clade</taxon>
        <taxon>NPAAA clade</taxon>
        <taxon>indigoferoid/millettioid clade</taxon>
        <taxon>Phaseoleae</taxon>
        <taxon>Vigna</taxon>
    </lineage>
</organism>
<gene>
    <name evidence="2" type="ORF">LR48_Vigan02g245300</name>
</gene>
<evidence type="ECO:0000313" key="3">
    <source>
        <dbReference type="Proteomes" id="UP000053144"/>
    </source>
</evidence>
<feature type="compositionally biased region" description="Polar residues" evidence="1">
    <location>
        <begin position="222"/>
        <end position="240"/>
    </location>
</feature>
<evidence type="ECO:0000313" key="2">
    <source>
        <dbReference type="EMBL" id="KOM36303.1"/>
    </source>
</evidence>
<dbReference type="AlphaFoldDB" id="A0A0L9U0E7"/>
<proteinExistence type="predicted"/>